<keyword evidence="3 7" id="KW-0812">Transmembrane</keyword>
<gene>
    <name evidence="10" type="primary">LOC108007287</name>
</gene>
<feature type="transmembrane region" description="Helical" evidence="7">
    <location>
        <begin position="49"/>
        <end position="72"/>
    </location>
</feature>
<evidence type="ECO:0000256" key="3">
    <source>
        <dbReference type="ARBA" id="ARBA00022692"/>
    </source>
</evidence>
<organism evidence="9 10">
    <name type="scientific">Drosophila suzukii</name>
    <name type="common">Spotted-wing drosophila fruit fly</name>
    <dbReference type="NCBI Taxonomy" id="28584"/>
    <lineage>
        <taxon>Eukaryota</taxon>
        <taxon>Metazoa</taxon>
        <taxon>Ecdysozoa</taxon>
        <taxon>Arthropoda</taxon>
        <taxon>Hexapoda</taxon>
        <taxon>Insecta</taxon>
        <taxon>Pterygota</taxon>
        <taxon>Neoptera</taxon>
        <taxon>Endopterygota</taxon>
        <taxon>Diptera</taxon>
        <taxon>Brachycera</taxon>
        <taxon>Muscomorpha</taxon>
        <taxon>Ephydroidea</taxon>
        <taxon>Drosophilidae</taxon>
        <taxon>Drosophila</taxon>
        <taxon>Sophophora</taxon>
    </lineage>
</organism>
<evidence type="ECO:0000256" key="2">
    <source>
        <dbReference type="ARBA" id="ARBA00022679"/>
    </source>
</evidence>
<keyword evidence="5 7" id="KW-0472">Membrane</keyword>
<evidence type="ECO:0000256" key="4">
    <source>
        <dbReference type="ARBA" id="ARBA00022989"/>
    </source>
</evidence>
<comment type="domain">
    <text evidence="7">The DHHC domain is required for palmitoyltransferase activity.</text>
</comment>
<dbReference type="RefSeq" id="XP_065724926.2">
    <property type="nucleotide sequence ID" value="XM_065868854.2"/>
</dbReference>
<evidence type="ECO:0000256" key="7">
    <source>
        <dbReference type="RuleBase" id="RU079119"/>
    </source>
</evidence>
<feature type="domain" description="Palmitoyltransferase DHHC" evidence="8">
    <location>
        <begin position="93"/>
        <end position="209"/>
    </location>
</feature>
<dbReference type="EC" id="2.3.1.225" evidence="7"/>
<keyword evidence="6 7" id="KW-0012">Acyltransferase</keyword>
<proteinExistence type="inferred from homology"/>
<comment type="catalytic activity">
    <reaction evidence="7">
        <text>L-cysteinyl-[protein] + hexadecanoyl-CoA = S-hexadecanoyl-L-cysteinyl-[protein] + CoA</text>
        <dbReference type="Rhea" id="RHEA:36683"/>
        <dbReference type="Rhea" id="RHEA-COMP:10131"/>
        <dbReference type="Rhea" id="RHEA-COMP:11032"/>
        <dbReference type="ChEBI" id="CHEBI:29950"/>
        <dbReference type="ChEBI" id="CHEBI:57287"/>
        <dbReference type="ChEBI" id="CHEBI:57379"/>
        <dbReference type="ChEBI" id="CHEBI:74151"/>
        <dbReference type="EC" id="2.3.1.225"/>
    </reaction>
</comment>
<dbReference type="GeneID" id="108007287"/>
<evidence type="ECO:0000256" key="5">
    <source>
        <dbReference type="ARBA" id="ARBA00023136"/>
    </source>
</evidence>
<dbReference type="InterPro" id="IPR001594">
    <property type="entry name" value="Palmitoyltrfase_DHHC"/>
</dbReference>
<comment type="similarity">
    <text evidence="7">Belongs to the DHHC palmitoyltransferase family.</text>
</comment>
<evidence type="ECO:0000256" key="6">
    <source>
        <dbReference type="ARBA" id="ARBA00023315"/>
    </source>
</evidence>
<accession>A0AB40DN82</accession>
<feature type="transmembrane region" description="Helical" evidence="7">
    <location>
        <begin position="177"/>
        <end position="198"/>
    </location>
</feature>
<feature type="transmembrane region" description="Helical" evidence="7">
    <location>
        <begin position="15"/>
        <end position="37"/>
    </location>
</feature>
<sequence>MRFRSLKRIFWKEEALLTVILVVGITIAYYVLMNIVLPELLNIGSPGYMFLKLLGFLLFSNIMSNMAMCMLVDPTVDLRHLNLQFELRKPSNDWHECRKCEILAPPRSHHCRVCGVCILTRDHHCYFSACCIGYENYRYFFYFVFYTFVASFISFIASSIFWFVLHGGSYEIPVGRFQFICLYILMLVVLGVSAWELYTCWPIVRYGATYFEANSRNFSYDQGMRSNLKMFFGQRMHWTWISAFIPSHLPHDGINWRKTDACKGDWAVQKTI</sequence>
<reference evidence="10" key="1">
    <citation type="submission" date="2025-08" db="UniProtKB">
        <authorList>
            <consortium name="RefSeq"/>
        </authorList>
    </citation>
    <scope>IDENTIFICATION</scope>
</reference>
<dbReference type="GO" id="GO:0019706">
    <property type="term" value="F:protein-cysteine S-palmitoyltransferase activity"/>
    <property type="evidence" value="ECO:0007669"/>
    <property type="project" value="UniProtKB-EC"/>
</dbReference>
<dbReference type="AlphaFoldDB" id="A0AB40DN82"/>
<keyword evidence="4 7" id="KW-1133">Transmembrane helix</keyword>
<comment type="subcellular location">
    <subcellularLocation>
        <location evidence="1">Membrane</location>
        <topology evidence="1">Multi-pass membrane protein</topology>
    </subcellularLocation>
</comment>
<protein>
    <recommendedName>
        <fullName evidence="7">Palmitoyltransferase</fullName>
        <ecNumber evidence="7">2.3.1.225</ecNumber>
    </recommendedName>
</protein>
<evidence type="ECO:0000313" key="9">
    <source>
        <dbReference type="Proteomes" id="UP001652628"/>
    </source>
</evidence>
<dbReference type="Proteomes" id="UP001652628">
    <property type="component" value="Chromosome 2L"/>
</dbReference>
<keyword evidence="2 7" id="KW-0808">Transferase</keyword>
<evidence type="ECO:0000256" key="1">
    <source>
        <dbReference type="ARBA" id="ARBA00004141"/>
    </source>
</evidence>
<dbReference type="GO" id="GO:0016020">
    <property type="term" value="C:membrane"/>
    <property type="evidence" value="ECO:0007669"/>
    <property type="project" value="UniProtKB-SubCell"/>
</dbReference>
<evidence type="ECO:0000259" key="8">
    <source>
        <dbReference type="Pfam" id="PF01529"/>
    </source>
</evidence>
<dbReference type="InterPro" id="IPR039859">
    <property type="entry name" value="PFA4/ZDH16/20/ERF2-like"/>
</dbReference>
<evidence type="ECO:0000313" key="10">
    <source>
        <dbReference type="RefSeq" id="XP_065724926.2"/>
    </source>
</evidence>
<dbReference type="PANTHER" id="PTHR12246">
    <property type="entry name" value="PALMITOYLTRANSFERASE ZDHHC16"/>
    <property type="match status" value="1"/>
</dbReference>
<keyword evidence="9" id="KW-1185">Reference proteome</keyword>
<dbReference type="PROSITE" id="PS50216">
    <property type="entry name" value="DHHC"/>
    <property type="match status" value="1"/>
</dbReference>
<dbReference type="Pfam" id="PF01529">
    <property type="entry name" value="DHHC"/>
    <property type="match status" value="1"/>
</dbReference>
<feature type="transmembrane region" description="Helical" evidence="7">
    <location>
        <begin position="139"/>
        <end position="165"/>
    </location>
</feature>
<name>A0AB40DN82_DROSZ</name>